<dbReference type="Pfam" id="PF13698">
    <property type="entry name" value="DUF4156"/>
    <property type="match status" value="1"/>
</dbReference>
<dbReference type="KEGG" id="lpv:HYN51_11655"/>
<name>A0A2Y9U045_9GAMM</name>
<keyword evidence="1" id="KW-0732">Signal</keyword>
<evidence type="ECO:0000256" key="1">
    <source>
        <dbReference type="SAM" id="SignalP"/>
    </source>
</evidence>
<evidence type="ECO:0000313" key="2">
    <source>
        <dbReference type="EMBL" id="AWH89150.1"/>
    </source>
</evidence>
<dbReference type="AlphaFoldDB" id="A0A2Y9U045"/>
<evidence type="ECO:0000313" key="3">
    <source>
        <dbReference type="Proteomes" id="UP000244908"/>
    </source>
</evidence>
<reference evidence="2 3" key="1">
    <citation type="journal article" date="2019" name="Int. J. Syst. Evol. Microbiol.">
        <title>Limnobaculum parvum gen. nov., sp. nov., isolated from a freshwater lake.</title>
        <authorList>
            <person name="Baek C."/>
            <person name="Shin S.K."/>
            <person name="Yi H."/>
        </authorList>
    </citation>
    <scope>NUCLEOTIDE SEQUENCE [LARGE SCALE GENOMIC DNA]</scope>
    <source>
        <strain evidence="2 3">HYN0051</strain>
    </source>
</reference>
<keyword evidence="3" id="KW-1185">Reference proteome</keyword>
<dbReference type="PROSITE" id="PS51257">
    <property type="entry name" value="PROKAR_LIPOPROTEIN"/>
    <property type="match status" value="1"/>
</dbReference>
<gene>
    <name evidence="2" type="ORF">HYN51_11655</name>
</gene>
<feature type="chain" id="PRO_5016138598" evidence="1">
    <location>
        <begin position="26"/>
        <end position="119"/>
    </location>
</feature>
<sequence length="119" mass="12159">MGGNMRVKLCLSLAVALLVAGCSSTNTLSGAGQQVRIADEQPGATCQLLGSAEGSQGNWLSGASSEYDSVTSATNDLRNKAAAMGGNVIYGVSGQGHSFLSEFVPLDSKVSGQIYRCPN</sequence>
<dbReference type="Proteomes" id="UP000244908">
    <property type="component" value="Chromosome"/>
</dbReference>
<proteinExistence type="predicted"/>
<feature type="signal peptide" evidence="1">
    <location>
        <begin position="1"/>
        <end position="25"/>
    </location>
</feature>
<accession>A0A2Y9U045</accession>
<organism evidence="2 3">
    <name type="scientific">Limnobaculum parvum</name>
    <dbReference type="NCBI Taxonomy" id="2172103"/>
    <lineage>
        <taxon>Bacteria</taxon>
        <taxon>Pseudomonadati</taxon>
        <taxon>Pseudomonadota</taxon>
        <taxon>Gammaproteobacteria</taxon>
        <taxon>Enterobacterales</taxon>
        <taxon>Budviciaceae</taxon>
        <taxon>Limnobaculum</taxon>
    </lineage>
</organism>
<dbReference type="EMBL" id="CP029185">
    <property type="protein sequence ID" value="AWH89150.1"/>
    <property type="molecule type" value="Genomic_DNA"/>
</dbReference>
<protein>
    <submittedName>
        <fullName evidence="2">DUF4156 domain-containing protein</fullName>
    </submittedName>
</protein>
<dbReference type="InterPro" id="IPR025294">
    <property type="entry name" value="DUF4156"/>
</dbReference>